<proteinExistence type="predicted"/>
<comment type="caution">
    <text evidence="4">The sequence shown here is derived from an EMBL/GenBank/DDBJ whole genome shotgun (WGS) entry which is preliminary data.</text>
</comment>
<sequence>MPNNISIGSLISSKRKEKNMTQNDLALKLNVTDKAVSKWERDICFPDVALLPEIAEILDLNLEDLILGRKKTSSNLFDLVLTAVSFAMGTAVFILSVLERLGFSNDSIQSIDLLGMCGLGIILISFKSLKKISKE</sequence>
<evidence type="ECO:0000313" key="4">
    <source>
        <dbReference type="EMBL" id="MBO8457222.1"/>
    </source>
</evidence>
<keyword evidence="2" id="KW-1133">Transmembrane helix</keyword>
<evidence type="ECO:0000259" key="3">
    <source>
        <dbReference type="PROSITE" id="PS50943"/>
    </source>
</evidence>
<name>A0A9D9HNF6_9SPIR</name>
<dbReference type="InterPro" id="IPR010982">
    <property type="entry name" value="Lambda_DNA-bd_dom_sf"/>
</dbReference>
<dbReference type="CDD" id="cd00093">
    <property type="entry name" value="HTH_XRE"/>
    <property type="match status" value="1"/>
</dbReference>
<organism evidence="4 5">
    <name type="scientific">Candidatus Gallitreponema excrementavium</name>
    <dbReference type="NCBI Taxonomy" id="2840840"/>
    <lineage>
        <taxon>Bacteria</taxon>
        <taxon>Pseudomonadati</taxon>
        <taxon>Spirochaetota</taxon>
        <taxon>Spirochaetia</taxon>
        <taxon>Spirochaetales</taxon>
        <taxon>Candidatus Gallitreponema</taxon>
    </lineage>
</organism>
<dbReference type="SMART" id="SM00530">
    <property type="entry name" value="HTH_XRE"/>
    <property type="match status" value="1"/>
</dbReference>
<feature type="domain" description="HTH cro/C1-type" evidence="3">
    <location>
        <begin position="11"/>
        <end position="65"/>
    </location>
</feature>
<feature type="transmembrane region" description="Helical" evidence="2">
    <location>
        <begin position="76"/>
        <end position="98"/>
    </location>
</feature>
<dbReference type="Gene3D" id="1.10.260.40">
    <property type="entry name" value="lambda repressor-like DNA-binding domains"/>
    <property type="match status" value="1"/>
</dbReference>
<dbReference type="SUPFAM" id="SSF47413">
    <property type="entry name" value="lambda repressor-like DNA-binding domains"/>
    <property type="match status" value="1"/>
</dbReference>
<dbReference type="PANTHER" id="PTHR46558">
    <property type="entry name" value="TRACRIPTIONAL REGULATORY PROTEIN-RELATED-RELATED"/>
    <property type="match status" value="1"/>
</dbReference>
<reference evidence="4" key="2">
    <citation type="journal article" date="2021" name="PeerJ">
        <title>Extensive microbial diversity within the chicken gut microbiome revealed by metagenomics and culture.</title>
        <authorList>
            <person name="Gilroy R."/>
            <person name="Ravi A."/>
            <person name="Getino M."/>
            <person name="Pursley I."/>
            <person name="Horton D.L."/>
            <person name="Alikhan N.F."/>
            <person name="Baker D."/>
            <person name="Gharbi K."/>
            <person name="Hall N."/>
            <person name="Watson M."/>
            <person name="Adriaenssens E.M."/>
            <person name="Foster-Nyarko E."/>
            <person name="Jarju S."/>
            <person name="Secka A."/>
            <person name="Antonio M."/>
            <person name="Oren A."/>
            <person name="Chaudhuri R.R."/>
            <person name="La Ragione R."/>
            <person name="Hildebrand F."/>
            <person name="Pallen M.J."/>
        </authorList>
    </citation>
    <scope>NUCLEOTIDE SEQUENCE</scope>
    <source>
        <strain evidence="4">10532</strain>
    </source>
</reference>
<dbReference type="InterPro" id="IPR001387">
    <property type="entry name" value="Cro/C1-type_HTH"/>
</dbReference>
<dbReference type="Proteomes" id="UP000823638">
    <property type="component" value="Unassembled WGS sequence"/>
</dbReference>
<feature type="transmembrane region" description="Helical" evidence="2">
    <location>
        <begin position="110"/>
        <end position="129"/>
    </location>
</feature>
<keyword evidence="2" id="KW-0812">Transmembrane</keyword>
<dbReference type="AlphaFoldDB" id="A0A9D9HNF6"/>
<dbReference type="Pfam" id="PF01381">
    <property type="entry name" value="HTH_3"/>
    <property type="match status" value="1"/>
</dbReference>
<reference evidence="4" key="1">
    <citation type="submission" date="2020-10" db="EMBL/GenBank/DDBJ databases">
        <authorList>
            <person name="Gilroy R."/>
        </authorList>
    </citation>
    <scope>NUCLEOTIDE SEQUENCE</scope>
    <source>
        <strain evidence="4">10532</strain>
    </source>
</reference>
<dbReference type="GO" id="GO:0003677">
    <property type="term" value="F:DNA binding"/>
    <property type="evidence" value="ECO:0007669"/>
    <property type="project" value="UniProtKB-KW"/>
</dbReference>
<protein>
    <submittedName>
        <fullName evidence="4">Helix-turn-helix transcriptional regulator</fullName>
    </submittedName>
</protein>
<dbReference type="PANTHER" id="PTHR46558:SF11">
    <property type="entry name" value="HTH-TYPE TRANSCRIPTIONAL REGULATOR XRE"/>
    <property type="match status" value="1"/>
</dbReference>
<evidence type="ECO:0000256" key="2">
    <source>
        <dbReference type="SAM" id="Phobius"/>
    </source>
</evidence>
<evidence type="ECO:0000256" key="1">
    <source>
        <dbReference type="ARBA" id="ARBA00023125"/>
    </source>
</evidence>
<evidence type="ECO:0000313" key="5">
    <source>
        <dbReference type="Proteomes" id="UP000823638"/>
    </source>
</evidence>
<keyword evidence="2" id="KW-0472">Membrane</keyword>
<dbReference type="EMBL" id="JADIMM010000039">
    <property type="protein sequence ID" value="MBO8457222.1"/>
    <property type="molecule type" value="Genomic_DNA"/>
</dbReference>
<keyword evidence="1" id="KW-0238">DNA-binding</keyword>
<gene>
    <name evidence="4" type="ORF">IAA81_03220</name>
</gene>
<dbReference type="PROSITE" id="PS50943">
    <property type="entry name" value="HTH_CROC1"/>
    <property type="match status" value="1"/>
</dbReference>
<accession>A0A9D9HNF6</accession>